<evidence type="ECO:0000313" key="3">
    <source>
        <dbReference type="Proteomes" id="UP000054516"/>
    </source>
</evidence>
<feature type="region of interest" description="Disordered" evidence="1">
    <location>
        <begin position="120"/>
        <end position="171"/>
    </location>
</feature>
<dbReference type="AlphaFoldDB" id="A0A1S8A7E0"/>
<feature type="compositionally biased region" description="Basic and acidic residues" evidence="1">
    <location>
        <begin position="462"/>
        <end position="477"/>
    </location>
</feature>
<feature type="region of interest" description="Disordered" evidence="1">
    <location>
        <begin position="196"/>
        <end position="216"/>
    </location>
</feature>
<accession>A0A1S8A7E0</accession>
<evidence type="ECO:0000256" key="1">
    <source>
        <dbReference type="SAM" id="MobiDB-lite"/>
    </source>
</evidence>
<gene>
    <name evidence="2" type="ORF">SAMD00023353_1400520</name>
</gene>
<dbReference type="EMBL" id="DF977459">
    <property type="protein sequence ID" value="GAW25835.1"/>
    <property type="molecule type" value="Genomic_DNA"/>
</dbReference>
<reference evidence="2" key="1">
    <citation type="submission" date="2016-03" db="EMBL/GenBank/DDBJ databases">
        <title>Draft genome sequence of Rosellinia necatrix.</title>
        <authorList>
            <person name="Kanematsu S."/>
        </authorList>
    </citation>
    <scope>NUCLEOTIDE SEQUENCE [LARGE SCALE GENOMIC DNA]</scope>
    <source>
        <strain evidence="2">W97</strain>
    </source>
</reference>
<feature type="compositionally biased region" description="Basic residues" evidence="1">
    <location>
        <begin position="557"/>
        <end position="566"/>
    </location>
</feature>
<feature type="region of interest" description="Disordered" evidence="1">
    <location>
        <begin position="350"/>
        <end position="394"/>
    </location>
</feature>
<evidence type="ECO:0000313" key="2">
    <source>
        <dbReference type="EMBL" id="GAW25835.1"/>
    </source>
</evidence>
<keyword evidence="3" id="KW-1185">Reference proteome</keyword>
<sequence length="622" mass="68782">MEDASIESSGKKFHYPQVSRNQKTEFREAPIGLEPLIQPIDEEIHVGLEFSMDGSSSTPLKLNGYRRNEAQADTLTFQDKQPILENTPKRSPFKAIVAQKARPVHGIGRVSQLRRLFERSSPRVSSPLPGIRLSSNLYTNGPSSEPASNYSSPAWNGSESSASTHTVTRRRSMVPSLATEISVNDFSCDFVSGPNHGETSVTASPSGTPAGLGPQMKRVSPVKRRIQQFEHLSRDSLGCSIPATNYQGEASGVKRTSKSKHGNQLDGKRDTVGGWKPIYKKGVAIWRKISDSFSRPLGGFKDSNADYRHFNSIQGEKLNTGIDGLRWQGNESQRHLEHDGSFGYSMHRVAHGSRHLPSSSRSSRNVDIDVESPLNRQPNNTPKANYGHSSPTTPIRPLIVRKSLPIIARMSSGVRWPSGFGLDGHFPSKPVRDEDHEPSGAISSTRGTPQDEYNVLPRAILKRSEAERNRRRQVERQQRRRRASRTLGEWKGKAKVKGVLDRTDNAILNEEANKKHDRPKGKGKDKGKEKETTENVETNKKTESGFTIFESKDVKLRHPRPRRPGQVRKLANMYKEKGSSGASVNTKASSGATLKESRQTFRQKAGSALGLGGRKGASSAHN</sequence>
<feature type="compositionally biased region" description="Basic and acidic residues" evidence="1">
    <location>
        <begin position="520"/>
        <end position="543"/>
    </location>
</feature>
<dbReference type="Proteomes" id="UP000054516">
    <property type="component" value="Unassembled WGS sequence"/>
</dbReference>
<feature type="region of interest" description="Disordered" evidence="1">
    <location>
        <begin position="249"/>
        <end position="269"/>
    </location>
</feature>
<feature type="region of interest" description="Disordered" evidence="1">
    <location>
        <begin position="417"/>
        <end position="622"/>
    </location>
</feature>
<feature type="compositionally biased region" description="Polar residues" evidence="1">
    <location>
        <begin position="580"/>
        <end position="592"/>
    </location>
</feature>
<protein>
    <submittedName>
        <fullName evidence="2">Uncharacterized protein</fullName>
    </submittedName>
</protein>
<organism evidence="2">
    <name type="scientific">Rosellinia necatrix</name>
    <name type="common">White root-rot fungus</name>
    <dbReference type="NCBI Taxonomy" id="77044"/>
    <lineage>
        <taxon>Eukaryota</taxon>
        <taxon>Fungi</taxon>
        <taxon>Dikarya</taxon>
        <taxon>Ascomycota</taxon>
        <taxon>Pezizomycotina</taxon>
        <taxon>Sordariomycetes</taxon>
        <taxon>Xylariomycetidae</taxon>
        <taxon>Xylariales</taxon>
        <taxon>Xylariaceae</taxon>
        <taxon>Rosellinia</taxon>
    </lineage>
</organism>
<feature type="compositionally biased region" description="Basic and acidic residues" evidence="1">
    <location>
        <begin position="488"/>
        <end position="504"/>
    </location>
</feature>
<feature type="compositionally biased region" description="Polar residues" evidence="1">
    <location>
        <begin position="197"/>
        <end position="207"/>
    </location>
</feature>
<dbReference type="STRING" id="77044.A0A1S8A7E0"/>
<name>A0A1S8A7E0_ROSNE</name>
<proteinExistence type="predicted"/>
<feature type="region of interest" description="Disordered" evidence="1">
    <location>
        <begin position="1"/>
        <end position="31"/>
    </location>
</feature>
<feature type="compositionally biased region" description="Polar residues" evidence="1">
    <location>
        <begin position="133"/>
        <end position="166"/>
    </location>
</feature>
<dbReference type="OrthoDB" id="4778178at2759"/>
<feature type="compositionally biased region" description="Polar residues" evidence="1">
    <location>
        <begin position="374"/>
        <end position="393"/>
    </location>
</feature>